<dbReference type="PANTHER" id="PTHR43918:SF4">
    <property type="entry name" value="CARBOXYLIC ESTER HYDROLASE"/>
    <property type="match status" value="1"/>
</dbReference>
<dbReference type="Proteomes" id="UP000015100">
    <property type="component" value="Unassembled WGS sequence"/>
</dbReference>
<dbReference type="Gene3D" id="3.40.50.1820">
    <property type="entry name" value="alpha/beta hydrolase"/>
    <property type="match status" value="1"/>
</dbReference>
<dbReference type="PANTHER" id="PTHR43918">
    <property type="entry name" value="ACETYLCHOLINESTERASE"/>
    <property type="match status" value="1"/>
</dbReference>
<keyword evidence="6" id="KW-1185">Reference proteome</keyword>
<dbReference type="InterPro" id="IPR019819">
    <property type="entry name" value="Carboxylesterase_B_CS"/>
</dbReference>
<reference evidence="6" key="2">
    <citation type="submission" date="2013-04" db="EMBL/GenBank/DDBJ databases">
        <title>Genomic mechanisms accounting for the adaptation to parasitism in nematode-trapping fungi.</title>
        <authorList>
            <person name="Ahren D.G."/>
        </authorList>
    </citation>
    <scope>NUCLEOTIDE SEQUENCE [LARGE SCALE GENOMIC DNA]</scope>
    <source>
        <strain evidence="6">CBS 200.50</strain>
    </source>
</reference>
<dbReference type="InterPro" id="IPR029058">
    <property type="entry name" value="AB_hydrolase_fold"/>
</dbReference>
<dbReference type="EC" id="3.1.1.-" evidence="3"/>
<gene>
    <name evidence="5" type="ORF">H072_45</name>
</gene>
<evidence type="ECO:0000259" key="4">
    <source>
        <dbReference type="Pfam" id="PF00135"/>
    </source>
</evidence>
<dbReference type="InterPro" id="IPR019826">
    <property type="entry name" value="Carboxylesterase_B_AS"/>
</dbReference>
<evidence type="ECO:0000256" key="3">
    <source>
        <dbReference type="RuleBase" id="RU361235"/>
    </source>
</evidence>
<keyword evidence="2 3" id="KW-0378">Hydrolase</keyword>
<proteinExistence type="inferred from homology"/>
<dbReference type="InterPro" id="IPR002018">
    <property type="entry name" value="CarbesteraseB"/>
</dbReference>
<sequence>MKNFIVQAISSLTVFSALQISTIVSATPLDATNQGPKVKIANGTVYGVHNDVWNQDYFLSIPYAQAPVGNLRFRPAQHIRVKRDFQAKEYGPFCYAYGGETIGYNVSEDCLTLNIIRPADISPRSYGKLPVAVWIHGGGFVGGSANNRRYNLTFMVDQSVKMGTPIIGMAINYRVAGWGFLSGRQVAGTKNLNLGLRDQRVALHWIQENIAAFGGDPEKVTIFGESAGAFSVGFQQIAYNGRDDGLFRGAIMQSGSPVMYRPFPFPDTNQKNYDAVIEATGCAEASDSLQCLRAVDVELLNKALNTTSGMEFQPVIDGEFITSLGSQALLSGRYVKVPTIVGSTSDEGASFSQFGFDDEQQIKNWLTTTTKFTNKTIDRLLELYDKTVSIPPAENFTHPNDGTKKYGKEYHRVAALNGDLMFIAGRRHVAEVLSAQDVPVWSYRFRTAPNGFSPWLRSPHYSEVAFVFYNLYAEGYKSPVTWDGESQDPLGGPNAAEYRKLADYMSKSWIRFFVNGDPSVGRGVNKDDVKWLKYKDGNGKSQIVFDIAPHSTYMETDDYRKEGMGYIIKNFLQNGI</sequence>
<dbReference type="OMA" id="KRCIFES"/>
<dbReference type="EMBL" id="AQGS01000001">
    <property type="protein sequence ID" value="EPS45987.1"/>
    <property type="molecule type" value="Genomic_DNA"/>
</dbReference>
<feature type="chain" id="PRO_5005146728" description="Carboxylic ester hydrolase" evidence="3">
    <location>
        <begin position="27"/>
        <end position="576"/>
    </location>
</feature>
<dbReference type="PROSITE" id="PS00941">
    <property type="entry name" value="CARBOXYLESTERASE_B_2"/>
    <property type="match status" value="1"/>
</dbReference>
<feature type="domain" description="Carboxylesterase type B" evidence="4">
    <location>
        <begin position="35"/>
        <end position="554"/>
    </location>
</feature>
<evidence type="ECO:0000313" key="6">
    <source>
        <dbReference type="Proteomes" id="UP000015100"/>
    </source>
</evidence>
<organism evidence="5 6">
    <name type="scientific">Dactylellina haptotyla (strain CBS 200.50)</name>
    <name type="common">Nematode-trapping fungus</name>
    <name type="synonym">Monacrosporium haptotylum</name>
    <dbReference type="NCBI Taxonomy" id="1284197"/>
    <lineage>
        <taxon>Eukaryota</taxon>
        <taxon>Fungi</taxon>
        <taxon>Dikarya</taxon>
        <taxon>Ascomycota</taxon>
        <taxon>Pezizomycotina</taxon>
        <taxon>Orbiliomycetes</taxon>
        <taxon>Orbiliales</taxon>
        <taxon>Orbiliaceae</taxon>
        <taxon>Dactylellina</taxon>
    </lineage>
</organism>
<dbReference type="PROSITE" id="PS00122">
    <property type="entry name" value="CARBOXYLESTERASE_B_1"/>
    <property type="match status" value="1"/>
</dbReference>
<evidence type="ECO:0000256" key="2">
    <source>
        <dbReference type="ARBA" id="ARBA00022801"/>
    </source>
</evidence>
<evidence type="ECO:0000313" key="5">
    <source>
        <dbReference type="EMBL" id="EPS45987.1"/>
    </source>
</evidence>
<protein>
    <recommendedName>
        <fullName evidence="3">Carboxylic ester hydrolase</fullName>
        <ecNumber evidence="3">3.1.1.-</ecNumber>
    </recommendedName>
</protein>
<dbReference type="Pfam" id="PF00135">
    <property type="entry name" value="COesterase"/>
    <property type="match status" value="1"/>
</dbReference>
<dbReference type="InterPro" id="IPR050654">
    <property type="entry name" value="AChE-related_enzymes"/>
</dbReference>
<dbReference type="STRING" id="1284197.S8CE96"/>
<dbReference type="GO" id="GO:0052689">
    <property type="term" value="F:carboxylic ester hydrolase activity"/>
    <property type="evidence" value="ECO:0007669"/>
    <property type="project" value="TreeGrafter"/>
</dbReference>
<comment type="similarity">
    <text evidence="1 3">Belongs to the type-B carboxylesterase/lipase family.</text>
</comment>
<accession>S8CE96</accession>
<dbReference type="ESTHER" id="dacha-s8ce96">
    <property type="family name" value="Fungal_carboxylesterase_lipase"/>
</dbReference>
<evidence type="ECO:0000256" key="1">
    <source>
        <dbReference type="ARBA" id="ARBA00005964"/>
    </source>
</evidence>
<dbReference type="AlphaFoldDB" id="S8CE96"/>
<dbReference type="SUPFAM" id="SSF53474">
    <property type="entry name" value="alpha/beta-Hydrolases"/>
    <property type="match status" value="1"/>
</dbReference>
<comment type="caution">
    <text evidence="5">The sequence shown here is derived from an EMBL/GenBank/DDBJ whole genome shotgun (WGS) entry which is preliminary data.</text>
</comment>
<keyword evidence="3" id="KW-0732">Signal</keyword>
<dbReference type="HOGENOM" id="CLU_006586_10_6_1"/>
<feature type="signal peptide" evidence="3">
    <location>
        <begin position="1"/>
        <end position="26"/>
    </location>
</feature>
<dbReference type="OrthoDB" id="408631at2759"/>
<dbReference type="eggNOG" id="KOG4389">
    <property type="taxonomic scope" value="Eukaryota"/>
</dbReference>
<reference evidence="5 6" key="1">
    <citation type="journal article" date="2013" name="PLoS Genet.">
        <title>Genomic mechanisms accounting for the adaptation to parasitism in nematode-trapping fungi.</title>
        <authorList>
            <person name="Meerupati T."/>
            <person name="Andersson K.M."/>
            <person name="Friman E."/>
            <person name="Kumar D."/>
            <person name="Tunlid A."/>
            <person name="Ahren D."/>
        </authorList>
    </citation>
    <scope>NUCLEOTIDE SEQUENCE [LARGE SCALE GENOMIC DNA]</scope>
    <source>
        <strain evidence="5 6">CBS 200.50</strain>
    </source>
</reference>
<name>S8CE96_DACHA</name>